<gene>
    <name evidence="1" type="ORF">LCGC14_0336710</name>
</gene>
<dbReference type="EMBL" id="LAZR01000242">
    <property type="protein sequence ID" value="KKN79816.1"/>
    <property type="molecule type" value="Genomic_DNA"/>
</dbReference>
<accession>A0A0F9W2D7</accession>
<name>A0A0F9W2D7_9ZZZZ</name>
<protein>
    <submittedName>
        <fullName evidence="1">Uncharacterized protein</fullName>
    </submittedName>
</protein>
<sequence>MTRQAIFTIFGDPIPGALEDLADAVNSALEDAERSTEKNTEFQRRIQCQAGELTRQERLLADATYLKPRNHGGHFYPYLGYGPSGCDYCECCVGGFSNSAPKGVDQNGDCPGNPKLRTAYALLKKQAEASVAAADNELQNNELGEVK</sequence>
<organism evidence="1">
    <name type="scientific">marine sediment metagenome</name>
    <dbReference type="NCBI Taxonomy" id="412755"/>
    <lineage>
        <taxon>unclassified sequences</taxon>
        <taxon>metagenomes</taxon>
        <taxon>ecological metagenomes</taxon>
    </lineage>
</organism>
<reference evidence="1" key="1">
    <citation type="journal article" date="2015" name="Nature">
        <title>Complex archaea that bridge the gap between prokaryotes and eukaryotes.</title>
        <authorList>
            <person name="Spang A."/>
            <person name="Saw J.H."/>
            <person name="Jorgensen S.L."/>
            <person name="Zaremba-Niedzwiedzka K."/>
            <person name="Martijn J."/>
            <person name="Lind A.E."/>
            <person name="van Eijk R."/>
            <person name="Schleper C."/>
            <person name="Guy L."/>
            <person name="Ettema T.J."/>
        </authorList>
    </citation>
    <scope>NUCLEOTIDE SEQUENCE</scope>
</reference>
<comment type="caution">
    <text evidence="1">The sequence shown here is derived from an EMBL/GenBank/DDBJ whole genome shotgun (WGS) entry which is preliminary data.</text>
</comment>
<evidence type="ECO:0000313" key="1">
    <source>
        <dbReference type="EMBL" id="KKN79816.1"/>
    </source>
</evidence>
<dbReference type="AlphaFoldDB" id="A0A0F9W2D7"/>
<proteinExistence type="predicted"/>